<protein>
    <submittedName>
        <fullName evidence="3">Probable phosphatidylinositol/phosphatidylcholine transfer protein SEC14</fullName>
    </submittedName>
</protein>
<feature type="domain" description="CRAL-TRIO" evidence="2">
    <location>
        <begin position="97"/>
        <end position="270"/>
    </location>
</feature>
<dbReference type="PANTHER" id="PTHR45657">
    <property type="entry name" value="CRAL-TRIO DOMAIN-CONTAINING PROTEIN YKL091C-RELATED"/>
    <property type="match status" value="1"/>
</dbReference>
<reference evidence="3" key="1">
    <citation type="submission" date="2018-03" db="EMBL/GenBank/DDBJ databases">
        <authorList>
            <person name="Guldener U."/>
        </authorList>
    </citation>
    <scope>NUCLEOTIDE SEQUENCE</scope>
</reference>
<dbReference type="InterPro" id="IPR036865">
    <property type="entry name" value="CRAL-TRIO_dom_sf"/>
</dbReference>
<dbReference type="InterPro" id="IPR051026">
    <property type="entry name" value="PI/PC_transfer"/>
</dbReference>
<dbReference type="InterPro" id="IPR011074">
    <property type="entry name" value="CRAL/TRIO_N_dom"/>
</dbReference>
<evidence type="ECO:0000313" key="3">
    <source>
        <dbReference type="EMBL" id="SPO04434.1"/>
    </source>
</evidence>
<comment type="caution">
    <text evidence="3">The sequence shown here is derived from an EMBL/GenBank/DDBJ whole genome shotgun (WGS) entry which is preliminary data.</text>
</comment>
<accession>A0AAE8N2U5</accession>
<sequence length="321" mass="36048">MELDPKYDHYDFPTKAPIEAPGHPGYLKPEEQAQVAQLRMMLEAEGFTKRLDTLTLLRFLRARKFDVNAAKQMFADCEKWRAETNLDDTVSTWEFPEKAQLFDYYPQYYHKTDKDGRPVYIEQLGKIDIAALNKISTPDRMLTNLAVEYERLADDRLPACSRKSGHLLETCCSIIDLKGVSLGKATSVYSQIQSTSALSQNYYPERLGHLFLINCPWGFSAIWSIIKGWLDPVTVKKIHILGSGYQNELLTHIPAENLPVEFGGTCNCEGGCHLSNMGPWREEQWANPPKKDAPAPAEPEAKEAAAPAEAEAKPEEAKAAA</sequence>
<dbReference type="PRINTS" id="PR00180">
    <property type="entry name" value="CRETINALDHBP"/>
</dbReference>
<gene>
    <name evidence="3" type="ORF">DNG_07119</name>
</gene>
<dbReference type="AlphaFoldDB" id="A0AAE8N2U5"/>
<dbReference type="SUPFAM" id="SSF52087">
    <property type="entry name" value="CRAL/TRIO domain"/>
    <property type="match status" value="1"/>
</dbReference>
<dbReference type="Gene3D" id="1.10.8.20">
    <property type="entry name" value="N-terminal domain of phosphatidylinositol transfer protein sec14p"/>
    <property type="match status" value="1"/>
</dbReference>
<name>A0AAE8N2U5_9PEZI</name>
<dbReference type="Pfam" id="PF03765">
    <property type="entry name" value="CRAL_TRIO_N"/>
    <property type="match status" value="1"/>
</dbReference>
<dbReference type="SMART" id="SM01100">
    <property type="entry name" value="CRAL_TRIO_N"/>
    <property type="match status" value="1"/>
</dbReference>
<evidence type="ECO:0000313" key="4">
    <source>
        <dbReference type="Proteomes" id="UP001187682"/>
    </source>
</evidence>
<dbReference type="Proteomes" id="UP001187682">
    <property type="component" value="Unassembled WGS sequence"/>
</dbReference>
<proteinExistence type="predicted"/>
<dbReference type="PROSITE" id="PS50191">
    <property type="entry name" value="CRAL_TRIO"/>
    <property type="match status" value="1"/>
</dbReference>
<evidence type="ECO:0000256" key="1">
    <source>
        <dbReference type="SAM" id="MobiDB-lite"/>
    </source>
</evidence>
<dbReference type="Gene3D" id="3.40.525.10">
    <property type="entry name" value="CRAL-TRIO lipid binding domain"/>
    <property type="match status" value="1"/>
</dbReference>
<keyword evidence="4" id="KW-1185">Reference proteome</keyword>
<dbReference type="EMBL" id="ONZQ02000010">
    <property type="protein sequence ID" value="SPO04434.1"/>
    <property type="molecule type" value="Genomic_DNA"/>
</dbReference>
<evidence type="ECO:0000259" key="2">
    <source>
        <dbReference type="PROSITE" id="PS50191"/>
    </source>
</evidence>
<dbReference type="SMART" id="SM00516">
    <property type="entry name" value="SEC14"/>
    <property type="match status" value="1"/>
</dbReference>
<organism evidence="3 4">
    <name type="scientific">Cephalotrichum gorgonifer</name>
    <dbReference type="NCBI Taxonomy" id="2041049"/>
    <lineage>
        <taxon>Eukaryota</taxon>
        <taxon>Fungi</taxon>
        <taxon>Dikarya</taxon>
        <taxon>Ascomycota</taxon>
        <taxon>Pezizomycotina</taxon>
        <taxon>Sordariomycetes</taxon>
        <taxon>Hypocreomycetidae</taxon>
        <taxon>Microascales</taxon>
        <taxon>Microascaceae</taxon>
        <taxon>Cephalotrichum</taxon>
    </lineage>
</organism>
<dbReference type="InterPro" id="IPR001251">
    <property type="entry name" value="CRAL-TRIO_dom"/>
</dbReference>
<dbReference type="Pfam" id="PF00650">
    <property type="entry name" value="CRAL_TRIO"/>
    <property type="match status" value="1"/>
</dbReference>
<feature type="compositionally biased region" description="Basic and acidic residues" evidence="1">
    <location>
        <begin position="310"/>
        <end position="321"/>
    </location>
</feature>
<dbReference type="InterPro" id="IPR036273">
    <property type="entry name" value="CRAL/TRIO_N_dom_sf"/>
</dbReference>
<feature type="compositionally biased region" description="Basic and acidic residues" evidence="1">
    <location>
        <begin position="280"/>
        <end position="303"/>
    </location>
</feature>
<dbReference type="PANTHER" id="PTHR45657:SF1">
    <property type="entry name" value="CRAL-TRIO DOMAIN-CONTAINING PROTEIN YKL091C-RELATED"/>
    <property type="match status" value="1"/>
</dbReference>
<dbReference type="SUPFAM" id="SSF46938">
    <property type="entry name" value="CRAL/TRIO N-terminal domain"/>
    <property type="match status" value="1"/>
</dbReference>
<dbReference type="CDD" id="cd00170">
    <property type="entry name" value="SEC14"/>
    <property type="match status" value="1"/>
</dbReference>
<feature type="region of interest" description="Disordered" evidence="1">
    <location>
        <begin position="279"/>
        <end position="321"/>
    </location>
</feature>